<dbReference type="Gene3D" id="3.40.50.300">
    <property type="entry name" value="P-loop containing nucleotide triphosphate hydrolases"/>
    <property type="match status" value="1"/>
</dbReference>
<accession>A0A9W5QYG0</accession>
<dbReference type="CDD" id="cd18793">
    <property type="entry name" value="SF2_C_SNF"/>
    <property type="match status" value="1"/>
</dbReference>
<dbReference type="GO" id="GO:0005524">
    <property type="term" value="F:ATP binding"/>
    <property type="evidence" value="ECO:0007669"/>
    <property type="project" value="InterPro"/>
</dbReference>
<name>A0A9W5QYG0_BACCE</name>
<evidence type="ECO:0000313" key="4">
    <source>
        <dbReference type="EMBL" id="EOP95559.1"/>
    </source>
</evidence>
<keyword evidence="1" id="KW-0378">Hydrolase</keyword>
<dbReference type="PANTHER" id="PTHR10799">
    <property type="entry name" value="SNF2/RAD54 HELICASE FAMILY"/>
    <property type="match status" value="1"/>
</dbReference>
<dbReference type="PROSITE" id="PS51192">
    <property type="entry name" value="HELICASE_ATP_BIND_1"/>
    <property type="match status" value="1"/>
</dbReference>
<dbReference type="Pfam" id="PF00271">
    <property type="entry name" value="Helicase_C"/>
    <property type="match status" value="1"/>
</dbReference>
<evidence type="ECO:0000256" key="1">
    <source>
        <dbReference type="ARBA" id="ARBA00022801"/>
    </source>
</evidence>
<dbReference type="EMBL" id="AHEF01000023">
    <property type="protein sequence ID" value="EOP95559.1"/>
    <property type="molecule type" value="Genomic_DNA"/>
</dbReference>
<sequence>MNNMENLKINSLKESYLLSGEDTKKLNKRIIFHLKRAFDAIETEKGLEIPKNNENVISELSDYLSKKQISLLLDTEADHTLVNLYKEEMDFKEFSNKAKDIWNRNVNEDDFRKFCESLNGNLVRTLYPLQLLAAYHLAFSQNACNFSVPGAGKTSIVYGAYSYLNSLDITHKQFVNKVLVIGPLSSFGPWENEFKDCFGRAPEVKRLSGGNLSSELRKRYFFSRDTAELTLISYQGIINQKKNLEFFLKNNDVMIVLDEAHKIKNTDGGSIAETILDLAPLAKGRVILTGTPAPNGYRDLYNLFKFIWPNKELINYSLNQLDDMTENPRDPRIQLLIDDISPYFVRIKKKDLGLPDKVENPPIVVPMDSTQKLIYETLEQKTIKDLVDNDVGLVDEFKKAKIIRLMQAASNPYLLLKPIQEGISGIDYSPKTFDEELINTLINYEQTNSVPPKFDAALKLIQDLIRRDEKVIVWAIYIDTVERFSDYLLENGIECKILYGKTKVESEGLDEAVETREKIIREFHNDESEFKVIIANPFAVAESISLHKACHNAIYLERNFDGARYVQSKDRIHRYGLGMDTITNYYYLITENSIDEVIDERLIEKENLMIRVTENSDIPLFQILDEEIDKSDIKALIENYVRKNR</sequence>
<feature type="domain" description="Helicase C-terminal" evidence="3">
    <location>
        <begin position="453"/>
        <end position="624"/>
    </location>
</feature>
<dbReference type="AlphaFoldDB" id="A0A9W5QYG0"/>
<dbReference type="Proteomes" id="UP000014009">
    <property type="component" value="Unassembled WGS sequence"/>
</dbReference>
<proteinExistence type="predicted"/>
<dbReference type="Gene3D" id="3.40.50.10810">
    <property type="entry name" value="Tandem AAA-ATPase domain"/>
    <property type="match status" value="1"/>
</dbReference>
<evidence type="ECO:0000313" key="5">
    <source>
        <dbReference type="Proteomes" id="UP000014009"/>
    </source>
</evidence>
<dbReference type="GO" id="GO:0016787">
    <property type="term" value="F:hydrolase activity"/>
    <property type="evidence" value="ECO:0007669"/>
    <property type="project" value="UniProtKB-KW"/>
</dbReference>
<reference evidence="4 5" key="1">
    <citation type="submission" date="2012-12" db="EMBL/GenBank/DDBJ databases">
        <title>The Genome Sequence of Bacillus cereus HuB4-4.</title>
        <authorList>
            <consortium name="The Broad Institute Genome Sequencing Platform"/>
            <consortium name="The Broad Institute Genome Sequencing Center for Infectious Disease"/>
            <person name="Feldgarden M."/>
            <person name="Van der Auwera G.A."/>
            <person name="Mahillon J."/>
            <person name="Duprez V."/>
            <person name="Timmery S."/>
            <person name="Mattelet C."/>
            <person name="Dierick K."/>
            <person name="Sun M."/>
            <person name="Yu Z."/>
            <person name="Zhu L."/>
            <person name="Hu X."/>
            <person name="Shank E.B."/>
            <person name="Swiecicka I."/>
            <person name="Hansen B.M."/>
            <person name="Andrup L."/>
            <person name="Walker B."/>
            <person name="Young S.K."/>
            <person name="Zeng Q."/>
            <person name="Gargeya S."/>
            <person name="Fitzgerald M."/>
            <person name="Haas B."/>
            <person name="Abouelleil A."/>
            <person name="Alvarado L."/>
            <person name="Arachchi H.M."/>
            <person name="Berlin A.M."/>
            <person name="Chapman S.B."/>
            <person name="Dewar J."/>
            <person name="Goldberg J."/>
            <person name="Griggs A."/>
            <person name="Gujja S."/>
            <person name="Hansen M."/>
            <person name="Howarth C."/>
            <person name="Imamovic A."/>
            <person name="Larimer J."/>
            <person name="McCowan C."/>
            <person name="Murphy C."/>
            <person name="Neiman D."/>
            <person name="Pearson M."/>
            <person name="Priest M."/>
            <person name="Roberts A."/>
            <person name="Saif S."/>
            <person name="Shea T."/>
            <person name="Sisk P."/>
            <person name="Sykes S."/>
            <person name="Wortman J."/>
            <person name="Nusbaum C."/>
            <person name="Birren B."/>
        </authorList>
    </citation>
    <scope>NUCLEOTIDE SEQUENCE [LARGE SCALE GENOMIC DNA]</scope>
    <source>
        <strain evidence="4 5">HuB4-4</strain>
    </source>
</reference>
<protein>
    <submittedName>
        <fullName evidence="4">Uncharacterized protein</fullName>
    </submittedName>
</protein>
<dbReference type="PROSITE" id="PS51194">
    <property type="entry name" value="HELICASE_CTER"/>
    <property type="match status" value="1"/>
</dbReference>
<dbReference type="InterPro" id="IPR001650">
    <property type="entry name" value="Helicase_C-like"/>
</dbReference>
<dbReference type="InterPro" id="IPR049730">
    <property type="entry name" value="SNF2/RAD54-like_C"/>
</dbReference>
<dbReference type="SMART" id="SM00487">
    <property type="entry name" value="DEXDc"/>
    <property type="match status" value="1"/>
</dbReference>
<comment type="caution">
    <text evidence="4">The sequence shown here is derived from an EMBL/GenBank/DDBJ whole genome shotgun (WGS) entry which is preliminary data.</text>
</comment>
<dbReference type="InterPro" id="IPR014001">
    <property type="entry name" value="Helicase_ATP-bd"/>
</dbReference>
<dbReference type="InterPro" id="IPR027417">
    <property type="entry name" value="P-loop_NTPase"/>
</dbReference>
<gene>
    <name evidence="4" type="ORF">IGM_01020</name>
</gene>
<dbReference type="InterPro" id="IPR038718">
    <property type="entry name" value="SNF2-like_sf"/>
</dbReference>
<organism evidence="4 5">
    <name type="scientific">Bacillus cereus HuB4-4</name>
    <dbReference type="NCBI Taxonomy" id="1053211"/>
    <lineage>
        <taxon>Bacteria</taxon>
        <taxon>Bacillati</taxon>
        <taxon>Bacillota</taxon>
        <taxon>Bacilli</taxon>
        <taxon>Bacillales</taxon>
        <taxon>Bacillaceae</taxon>
        <taxon>Bacillus</taxon>
        <taxon>Bacillus cereus group</taxon>
    </lineage>
</organism>
<dbReference type="SUPFAM" id="SSF52540">
    <property type="entry name" value="P-loop containing nucleoside triphosphate hydrolases"/>
    <property type="match status" value="2"/>
</dbReference>
<dbReference type="InterPro" id="IPR000330">
    <property type="entry name" value="SNF2_N"/>
</dbReference>
<dbReference type="Pfam" id="PF00176">
    <property type="entry name" value="SNF2-rel_dom"/>
    <property type="match status" value="1"/>
</dbReference>
<feature type="domain" description="Helicase ATP-binding" evidence="2">
    <location>
        <begin position="190"/>
        <end position="310"/>
    </location>
</feature>
<evidence type="ECO:0000259" key="2">
    <source>
        <dbReference type="PROSITE" id="PS51192"/>
    </source>
</evidence>
<evidence type="ECO:0000259" key="3">
    <source>
        <dbReference type="PROSITE" id="PS51194"/>
    </source>
</evidence>